<evidence type="ECO:0000313" key="17">
    <source>
        <dbReference type="Proteomes" id="UP000663870"/>
    </source>
</evidence>
<feature type="transmembrane region" description="Helical" evidence="8">
    <location>
        <begin position="28"/>
        <end position="51"/>
    </location>
</feature>
<keyword evidence="7" id="KW-0807">Transducer</keyword>
<comment type="caution">
    <text evidence="11">The sequence shown here is derived from an EMBL/GenBank/DDBJ whole genome shotgun (WGS) entry which is preliminary data.</text>
</comment>
<dbReference type="AlphaFoldDB" id="A0A813XFS1"/>
<dbReference type="SUPFAM" id="SSF81321">
    <property type="entry name" value="Family A G protein-coupled receptor-like"/>
    <property type="match status" value="1"/>
</dbReference>
<dbReference type="OrthoDB" id="9997223at2759"/>
<organism evidence="11 16">
    <name type="scientific">Rotaria sordida</name>
    <dbReference type="NCBI Taxonomy" id="392033"/>
    <lineage>
        <taxon>Eukaryota</taxon>
        <taxon>Metazoa</taxon>
        <taxon>Spiralia</taxon>
        <taxon>Gnathifera</taxon>
        <taxon>Rotifera</taxon>
        <taxon>Eurotatoria</taxon>
        <taxon>Bdelloidea</taxon>
        <taxon>Philodinida</taxon>
        <taxon>Philodinidae</taxon>
        <taxon>Rotaria</taxon>
    </lineage>
</organism>
<dbReference type="EMBL" id="CAJNOT010000156">
    <property type="protein sequence ID" value="CAF0869346.1"/>
    <property type="molecule type" value="Genomic_DNA"/>
</dbReference>
<evidence type="ECO:0000256" key="3">
    <source>
        <dbReference type="ARBA" id="ARBA00022989"/>
    </source>
</evidence>
<dbReference type="Proteomes" id="UP000663882">
    <property type="component" value="Unassembled WGS sequence"/>
</dbReference>
<feature type="transmembrane region" description="Helical" evidence="8">
    <location>
        <begin position="144"/>
        <end position="164"/>
    </location>
</feature>
<dbReference type="EMBL" id="CAJOAX010002422">
    <property type="protein sequence ID" value="CAF3795123.1"/>
    <property type="molecule type" value="Genomic_DNA"/>
</dbReference>
<dbReference type="EMBL" id="CAJNOH010000210">
    <property type="protein sequence ID" value="CAF0946480.1"/>
    <property type="molecule type" value="Genomic_DNA"/>
</dbReference>
<evidence type="ECO:0000256" key="4">
    <source>
        <dbReference type="ARBA" id="ARBA00023040"/>
    </source>
</evidence>
<dbReference type="PANTHER" id="PTHR24240">
    <property type="entry name" value="OPSIN"/>
    <property type="match status" value="1"/>
</dbReference>
<proteinExistence type="predicted"/>
<protein>
    <recommendedName>
        <fullName evidence="9">G-protein coupled receptors family 1 profile domain-containing protein</fullName>
    </recommendedName>
</protein>
<evidence type="ECO:0000256" key="1">
    <source>
        <dbReference type="ARBA" id="ARBA00004141"/>
    </source>
</evidence>
<sequence length="314" mass="36619">MNSTLFITSVTFINNSLTTIVESWFIPLNILSIICTIFVIGFATFFLFILVFDKTCHTVPMMLVANSCLAELLLAINGLWIAVFTLQNDLKQIQYHDSFCVFRGYISFSSYALQNCSYLLQSIYRYVIVVYPNRLFWQTARTQLFFIVFSWIFAFVYPIVFLFTNEIIYNVDNQICQVSLRLSFSVIYTAQCLYIIPVLSIIFVYFLLIRYVKGMNKRVIPVNTLFRAQRELKMVRRIVILVMILFIAGFPYALFVFISLFTSPPKYHFRIAYAFINLLLPFAMISLFQFTDTLKASVKKILNYRPNTIIPALT</sequence>
<evidence type="ECO:0000313" key="10">
    <source>
        <dbReference type="EMBL" id="CAF0791787.1"/>
    </source>
</evidence>
<dbReference type="EMBL" id="CAJNOL010000282">
    <property type="protein sequence ID" value="CAF0982417.1"/>
    <property type="molecule type" value="Genomic_DNA"/>
</dbReference>
<dbReference type="Proteomes" id="UP000663836">
    <property type="component" value="Unassembled WGS sequence"/>
</dbReference>
<evidence type="ECO:0000259" key="9">
    <source>
        <dbReference type="PROSITE" id="PS50262"/>
    </source>
</evidence>
<feature type="transmembrane region" description="Helical" evidence="8">
    <location>
        <begin position="238"/>
        <end position="261"/>
    </location>
</feature>
<evidence type="ECO:0000313" key="15">
    <source>
        <dbReference type="EMBL" id="CAF4091252.1"/>
    </source>
</evidence>
<dbReference type="InterPro" id="IPR050125">
    <property type="entry name" value="GPCR_opsins"/>
</dbReference>
<gene>
    <name evidence="15" type="ORF">JBS370_LOCUS31251</name>
    <name evidence="13" type="ORF">JXQ802_LOCUS13248</name>
    <name evidence="14" type="ORF">OTI717_LOCUS17948</name>
    <name evidence="12" type="ORF">PYM288_LOCUS11883</name>
    <name evidence="10" type="ORF">RFH988_LOCUS3458</name>
    <name evidence="11" type="ORF">ZHD862_LOCUS5798</name>
</gene>
<name>A0A813XFS1_9BILA</name>
<keyword evidence="2 8" id="KW-0812">Transmembrane</keyword>
<keyword evidence="3 8" id="KW-1133">Transmembrane helix</keyword>
<accession>A0A813XFS1</accession>
<evidence type="ECO:0000313" key="14">
    <source>
        <dbReference type="EMBL" id="CAF3795123.1"/>
    </source>
</evidence>
<evidence type="ECO:0000313" key="16">
    <source>
        <dbReference type="Proteomes" id="UP000663864"/>
    </source>
</evidence>
<feature type="transmembrane region" description="Helical" evidence="8">
    <location>
        <begin position="63"/>
        <end position="84"/>
    </location>
</feature>
<dbReference type="CDD" id="cd00637">
    <property type="entry name" value="7tm_classA_rhodopsin-like"/>
    <property type="match status" value="1"/>
</dbReference>
<evidence type="ECO:0000313" key="11">
    <source>
        <dbReference type="EMBL" id="CAF0869346.1"/>
    </source>
</evidence>
<dbReference type="GO" id="GO:0004930">
    <property type="term" value="F:G protein-coupled receptor activity"/>
    <property type="evidence" value="ECO:0007669"/>
    <property type="project" value="UniProtKB-KW"/>
</dbReference>
<dbReference type="Gene3D" id="1.20.1070.10">
    <property type="entry name" value="Rhodopsin 7-helix transmembrane proteins"/>
    <property type="match status" value="1"/>
</dbReference>
<keyword evidence="4" id="KW-0297">G-protein coupled receptor</keyword>
<dbReference type="InterPro" id="IPR000276">
    <property type="entry name" value="GPCR_Rhodpsn"/>
</dbReference>
<reference evidence="11" key="1">
    <citation type="submission" date="2021-02" db="EMBL/GenBank/DDBJ databases">
        <authorList>
            <person name="Nowell W R."/>
        </authorList>
    </citation>
    <scope>NUCLEOTIDE SEQUENCE</scope>
</reference>
<dbReference type="InterPro" id="IPR017452">
    <property type="entry name" value="GPCR_Rhodpsn_7TM"/>
</dbReference>
<evidence type="ECO:0000313" key="12">
    <source>
        <dbReference type="EMBL" id="CAF0946480.1"/>
    </source>
</evidence>
<evidence type="ECO:0000256" key="7">
    <source>
        <dbReference type="ARBA" id="ARBA00023224"/>
    </source>
</evidence>
<dbReference type="EMBL" id="CAJNOO010000082">
    <property type="protein sequence ID" value="CAF0791787.1"/>
    <property type="molecule type" value="Genomic_DNA"/>
</dbReference>
<dbReference type="Proteomes" id="UP000663864">
    <property type="component" value="Unassembled WGS sequence"/>
</dbReference>
<dbReference type="Proteomes" id="UP000663854">
    <property type="component" value="Unassembled WGS sequence"/>
</dbReference>
<evidence type="ECO:0000256" key="8">
    <source>
        <dbReference type="SAM" id="Phobius"/>
    </source>
</evidence>
<evidence type="ECO:0000256" key="5">
    <source>
        <dbReference type="ARBA" id="ARBA00023136"/>
    </source>
</evidence>
<dbReference type="Proteomes" id="UP000663870">
    <property type="component" value="Unassembled WGS sequence"/>
</dbReference>
<feature type="transmembrane region" description="Helical" evidence="8">
    <location>
        <begin position="184"/>
        <end position="208"/>
    </location>
</feature>
<keyword evidence="5 8" id="KW-0472">Membrane</keyword>
<dbReference type="Pfam" id="PF00001">
    <property type="entry name" value="7tm_1"/>
    <property type="match status" value="1"/>
</dbReference>
<feature type="transmembrane region" description="Helical" evidence="8">
    <location>
        <begin position="267"/>
        <end position="290"/>
    </location>
</feature>
<keyword evidence="6" id="KW-0675">Receptor</keyword>
<evidence type="ECO:0000256" key="6">
    <source>
        <dbReference type="ARBA" id="ARBA00023170"/>
    </source>
</evidence>
<feature type="domain" description="G-protein coupled receptors family 1 profile" evidence="9">
    <location>
        <begin position="42"/>
        <end position="303"/>
    </location>
</feature>
<evidence type="ECO:0000256" key="2">
    <source>
        <dbReference type="ARBA" id="ARBA00022692"/>
    </source>
</evidence>
<dbReference type="EMBL" id="CAJOBD010007608">
    <property type="protein sequence ID" value="CAF4091252.1"/>
    <property type="molecule type" value="Genomic_DNA"/>
</dbReference>
<comment type="subcellular location">
    <subcellularLocation>
        <location evidence="1">Membrane</location>
        <topology evidence="1">Multi-pass membrane protein</topology>
    </subcellularLocation>
</comment>
<dbReference type="Proteomes" id="UP000663823">
    <property type="component" value="Unassembled WGS sequence"/>
</dbReference>
<evidence type="ECO:0000313" key="13">
    <source>
        <dbReference type="EMBL" id="CAF0982417.1"/>
    </source>
</evidence>
<keyword evidence="17" id="KW-1185">Reference proteome</keyword>
<dbReference type="PROSITE" id="PS50262">
    <property type="entry name" value="G_PROTEIN_RECEP_F1_2"/>
    <property type="match status" value="1"/>
</dbReference>
<feature type="transmembrane region" description="Helical" evidence="8">
    <location>
        <begin position="104"/>
        <end position="124"/>
    </location>
</feature>
<dbReference type="GO" id="GO:0016020">
    <property type="term" value="C:membrane"/>
    <property type="evidence" value="ECO:0007669"/>
    <property type="project" value="UniProtKB-SubCell"/>
</dbReference>